<dbReference type="SUPFAM" id="SSF160214">
    <property type="entry name" value="FlaG-like"/>
    <property type="match status" value="1"/>
</dbReference>
<dbReference type="PANTHER" id="PTHR37166:SF1">
    <property type="entry name" value="PROTEIN FLAG"/>
    <property type="match status" value="1"/>
</dbReference>
<dbReference type="InterPro" id="IPR035924">
    <property type="entry name" value="FlaG-like_sf"/>
</dbReference>
<dbReference type="Proteomes" id="UP000663281">
    <property type="component" value="Chromosome"/>
</dbReference>
<dbReference type="AlphaFoldDB" id="A0A974XR34"/>
<keyword evidence="1" id="KW-0969">Cilium</keyword>
<keyword evidence="1" id="KW-0966">Cell projection</keyword>
<gene>
    <name evidence="1" type="ORF">JYB88_11915</name>
</gene>
<sequence>MDIAISGNSASQSAKIEVGTLPMKSAVKDAELNRASLVQAVDEADKTQATGKEGEQSPEQLEQVAAEMTDMMSLMRKGLAFKVDDKLGMPVVSVMDIDSGDLIRQIPSEEALELARKMSEVTGVLMKTEA</sequence>
<evidence type="ECO:0000313" key="1">
    <source>
        <dbReference type="EMBL" id="QSX28959.1"/>
    </source>
</evidence>
<proteinExistence type="predicted"/>
<dbReference type="Gene3D" id="3.30.160.170">
    <property type="entry name" value="FlaG-like"/>
    <property type="match status" value="1"/>
</dbReference>
<evidence type="ECO:0000313" key="2">
    <source>
        <dbReference type="Proteomes" id="UP000663281"/>
    </source>
</evidence>
<dbReference type="PANTHER" id="PTHR37166">
    <property type="entry name" value="PROTEIN FLAG"/>
    <property type="match status" value="1"/>
</dbReference>
<organism evidence="1 2">
    <name type="scientific">Shewanella cyperi</name>
    <dbReference type="NCBI Taxonomy" id="2814292"/>
    <lineage>
        <taxon>Bacteria</taxon>
        <taxon>Pseudomonadati</taxon>
        <taxon>Pseudomonadota</taxon>
        <taxon>Gammaproteobacteria</taxon>
        <taxon>Alteromonadales</taxon>
        <taxon>Shewanellaceae</taxon>
        <taxon>Shewanella</taxon>
    </lineage>
</organism>
<keyword evidence="1" id="KW-0282">Flagellum</keyword>
<dbReference type="InterPro" id="IPR005186">
    <property type="entry name" value="FlaG"/>
</dbReference>
<protein>
    <submittedName>
        <fullName evidence="1">Flagellar protein FlaG</fullName>
    </submittedName>
</protein>
<dbReference type="EMBL" id="CP071504">
    <property type="protein sequence ID" value="QSX28959.1"/>
    <property type="molecule type" value="Genomic_DNA"/>
</dbReference>
<keyword evidence="2" id="KW-1185">Reference proteome</keyword>
<accession>A0A974XR34</accession>
<dbReference type="KEGG" id="scyp:JYB88_11915"/>
<reference evidence="1 2" key="1">
    <citation type="submission" date="2021-03" db="EMBL/GenBank/DDBJ databases">
        <title>Novel species identification of genus Shewanella.</title>
        <authorList>
            <person name="Liu G."/>
            <person name="Zhang Q."/>
        </authorList>
    </citation>
    <scope>NUCLEOTIDE SEQUENCE [LARGE SCALE GENOMIC DNA]</scope>
    <source>
        <strain evidence="1 2">FJAT-53726</strain>
    </source>
</reference>
<dbReference type="Pfam" id="PF03646">
    <property type="entry name" value="FlaG"/>
    <property type="match status" value="1"/>
</dbReference>
<dbReference type="RefSeq" id="WP_207324256.1">
    <property type="nucleotide sequence ID" value="NZ_CP071504.1"/>
</dbReference>
<name>A0A974XR34_9GAMM</name>